<evidence type="ECO:0000313" key="2">
    <source>
        <dbReference type="Proteomes" id="UP000002640"/>
    </source>
</evidence>
<proteinExistence type="predicted"/>
<accession>G4YTX7</accession>
<reference evidence="1 2" key="1">
    <citation type="journal article" date="2006" name="Science">
        <title>Phytophthora genome sequences uncover evolutionary origins and mechanisms of pathogenesis.</title>
        <authorList>
            <person name="Tyler B.M."/>
            <person name="Tripathy S."/>
            <person name="Zhang X."/>
            <person name="Dehal P."/>
            <person name="Jiang R.H."/>
            <person name="Aerts A."/>
            <person name="Arredondo F.D."/>
            <person name="Baxter L."/>
            <person name="Bensasson D."/>
            <person name="Beynon J.L."/>
            <person name="Chapman J."/>
            <person name="Damasceno C.M."/>
            <person name="Dorrance A.E."/>
            <person name="Dou D."/>
            <person name="Dickerman A.W."/>
            <person name="Dubchak I.L."/>
            <person name="Garbelotto M."/>
            <person name="Gijzen M."/>
            <person name="Gordon S.G."/>
            <person name="Govers F."/>
            <person name="Grunwald N.J."/>
            <person name="Huang W."/>
            <person name="Ivors K.L."/>
            <person name="Jones R.W."/>
            <person name="Kamoun S."/>
            <person name="Krampis K."/>
            <person name="Lamour K.H."/>
            <person name="Lee M.K."/>
            <person name="McDonald W.H."/>
            <person name="Medina M."/>
            <person name="Meijer H.J."/>
            <person name="Nordberg E.K."/>
            <person name="Maclean D.J."/>
            <person name="Ospina-Giraldo M.D."/>
            <person name="Morris P.F."/>
            <person name="Phuntumart V."/>
            <person name="Putnam N.H."/>
            <person name="Rash S."/>
            <person name="Rose J.K."/>
            <person name="Sakihama Y."/>
            <person name="Salamov A.A."/>
            <person name="Savidor A."/>
            <person name="Scheuring C.F."/>
            <person name="Smith B.M."/>
            <person name="Sobral B.W."/>
            <person name="Terry A."/>
            <person name="Torto-Alalibo T.A."/>
            <person name="Win J."/>
            <person name="Xu Z."/>
            <person name="Zhang H."/>
            <person name="Grigoriev I.V."/>
            <person name="Rokhsar D.S."/>
            <person name="Boore J.L."/>
        </authorList>
    </citation>
    <scope>NUCLEOTIDE SEQUENCE [LARGE SCALE GENOMIC DNA]</scope>
    <source>
        <strain evidence="1 2">P6497</strain>
    </source>
</reference>
<dbReference type="Proteomes" id="UP000002640">
    <property type="component" value="Unassembled WGS sequence"/>
</dbReference>
<dbReference type="SMR" id="G4YTX7"/>
<dbReference type="InParanoid" id="G4YTX7"/>
<dbReference type="EMBL" id="JH159152">
    <property type="protein sequence ID" value="EGZ25448.1"/>
    <property type="molecule type" value="Genomic_DNA"/>
</dbReference>
<sequence>MSDNVMRANENVRRRAAYVPEFLNPLLISDDQPIMKTEARMRILERAAHVNMT</sequence>
<organism evidence="1 2">
    <name type="scientific">Phytophthora sojae (strain P6497)</name>
    <name type="common">Soybean stem and root rot agent</name>
    <name type="synonym">Phytophthora megasperma f. sp. glycines</name>
    <dbReference type="NCBI Taxonomy" id="1094619"/>
    <lineage>
        <taxon>Eukaryota</taxon>
        <taxon>Sar</taxon>
        <taxon>Stramenopiles</taxon>
        <taxon>Oomycota</taxon>
        <taxon>Peronosporomycetes</taxon>
        <taxon>Peronosporales</taxon>
        <taxon>Peronosporaceae</taxon>
        <taxon>Phytophthora</taxon>
    </lineage>
</organism>
<name>G4YTX7_PHYSP</name>
<keyword evidence="2" id="KW-1185">Reference proteome</keyword>
<dbReference type="RefSeq" id="XP_009520736.1">
    <property type="nucleotide sequence ID" value="XM_009522441.1"/>
</dbReference>
<gene>
    <name evidence="1" type="ORF">PHYSODRAFT_326458</name>
</gene>
<dbReference type="KEGG" id="psoj:PHYSODRAFT_326458"/>
<evidence type="ECO:0000313" key="1">
    <source>
        <dbReference type="EMBL" id="EGZ25448.1"/>
    </source>
</evidence>
<dbReference type="GeneID" id="20645436"/>
<dbReference type="AlphaFoldDB" id="G4YTX7"/>
<protein>
    <submittedName>
        <fullName evidence="1">Uncharacterized protein</fullName>
    </submittedName>
</protein>